<dbReference type="InterPro" id="IPR036465">
    <property type="entry name" value="vWFA_dom_sf"/>
</dbReference>
<dbReference type="PANTHER" id="PTHR10579:SF135">
    <property type="entry name" value="OS12G0203500 PROTEIN"/>
    <property type="match status" value="1"/>
</dbReference>
<accession>A0A2T8IJH3</accession>
<reference evidence="3" key="1">
    <citation type="submission" date="2018-04" db="EMBL/GenBank/DDBJ databases">
        <title>WGS assembly of Panicum hallii.</title>
        <authorList>
            <person name="Lovell J."/>
            <person name="Jenkins J."/>
            <person name="Lowry D."/>
            <person name="Mamidi S."/>
            <person name="Sreedasyam A."/>
            <person name="Weng X."/>
            <person name="Barry K."/>
            <person name="Bonette J."/>
            <person name="Campitelli B."/>
            <person name="Daum C."/>
            <person name="Gordon S."/>
            <person name="Gould B."/>
            <person name="Lipzen A."/>
            <person name="Macqueen A."/>
            <person name="Palacio-Mejia J."/>
            <person name="Plott C."/>
            <person name="Shakirov E."/>
            <person name="Shu S."/>
            <person name="Yoshinaga Y."/>
            <person name="Zane M."/>
            <person name="Rokhsar D."/>
            <person name="Grimwood J."/>
            <person name="Schmutz J."/>
            <person name="Juenger T."/>
        </authorList>
    </citation>
    <scope>NUCLEOTIDE SEQUENCE [LARGE SCALE GENOMIC DNA]</scope>
    <source>
        <strain evidence="3">FIL2</strain>
    </source>
</reference>
<dbReference type="Pfam" id="PF00092">
    <property type="entry name" value="VWA"/>
    <property type="match status" value="1"/>
</dbReference>
<dbReference type="PANTHER" id="PTHR10579">
    <property type="entry name" value="CALCIUM-ACTIVATED CHLORIDE CHANNEL REGULATOR"/>
    <property type="match status" value="1"/>
</dbReference>
<dbReference type="SMART" id="SM00327">
    <property type="entry name" value="VWA"/>
    <property type="match status" value="1"/>
</dbReference>
<dbReference type="InterPro" id="IPR051266">
    <property type="entry name" value="CLCR"/>
</dbReference>
<dbReference type="SUPFAM" id="SSF53300">
    <property type="entry name" value="vWA-like"/>
    <property type="match status" value="1"/>
</dbReference>
<proteinExistence type="predicted"/>
<dbReference type="InterPro" id="IPR032838">
    <property type="entry name" value="Vwaint_dom"/>
</dbReference>
<dbReference type="PROSITE" id="PS50234">
    <property type="entry name" value="VWFA"/>
    <property type="match status" value="1"/>
</dbReference>
<dbReference type="AlphaFoldDB" id="A0A2T8IJH3"/>
<organism evidence="3">
    <name type="scientific">Panicum hallii</name>
    <dbReference type="NCBI Taxonomy" id="206008"/>
    <lineage>
        <taxon>Eukaryota</taxon>
        <taxon>Viridiplantae</taxon>
        <taxon>Streptophyta</taxon>
        <taxon>Embryophyta</taxon>
        <taxon>Tracheophyta</taxon>
        <taxon>Spermatophyta</taxon>
        <taxon>Magnoliopsida</taxon>
        <taxon>Liliopsida</taxon>
        <taxon>Poales</taxon>
        <taxon>Poaceae</taxon>
        <taxon>PACMAD clade</taxon>
        <taxon>Panicoideae</taxon>
        <taxon>Panicodae</taxon>
        <taxon>Paniceae</taxon>
        <taxon>Panicinae</taxon>
        <taxon>Panicum</taxon>
        <taxon>Panicum sect. Panicum</taxon>
    </lineage>
</organism>
<dbReference type="Proteomes" id="UP000243499">
    <property type="component" value="Chromosome 5"/>
</dbReference>
<dbReference type="Pfam" id="PF14624">
    <property type="entry name" value="Vwaint"/>
    <property type="match status" value="1"/>
</dbReference>
<gene>
    <name evidence="3" type="ORF">PAHAL_5G088100</name>
</gene>
<dbReference type="Gene3D" id="3.40.50.410">
    <property type="entry name" value="von Willebrand factor, type A domain"/>
    <property type="match status" value="1"/>
</dbReference>
<evidence type="ECO:0000256" key="1">
    <source>
        <dbReference type="SAM" id="MobiDB-lite"/>
    </source>
</evidence>
<name>A0A2T8IJH3_9POAL</name>
<dbReference type="EMBL" id="CM008050">
    <property type="protein sequence ID" value="PVH37776.1"/>
    <property type="molecule type" value="Genomic_DNA"/>
</dbReference>
<feature type="compositionally biased region" description="Basic residues" evidence="1">
    <location>
        <begin position="448"/>
        <end position="479"/>
    </location>
</feature>
<feature type="domain" description="VWFA" evidence="2">
    <location>
        <begin position="98"/>
        <end position="296"/>
    </location>
</feature>
<sequence>MGRSFSMLAGAPPPPYGGSLFGPPAISAFNDDEPVELSPLDDGWEVVQEATNNGVLVLTTHCEHPAVARDAAQENFAVLVHAKAPVAAAEASERAPLDLVTVLDVSGSMSGSKLGLLKQAMGFVIDHLGPGDRLSIVAFSCRAHRIIRLTCMTDGGKALARDAVESLTANGSTNIGDGLRVAAEVIDGRRHGNPVSSVILLSDGQDNHTLRQGGDGPFGGAKSYIDLVPRSLRRGTGNGCSTVHTFGFGTDHDAAAMHAIAEVTGGTFSFIQNHAVVQDSFAQCTGGLLSVAVQEARVAVECLQAGRPVVVADTEPSVEVARERFHVEAAEDIAAARAAAERGAHAEAARILDRRQEASAAAGLAGDARCAALVAELRELSARVANRREYEQTGGACLLAGISSHASTVQLFGPGCQGWSAVTGVSRHLGQGHPRPPWGPWHPLQNRSGHRMGHLRSRTQGFRRRPLRPRTQRRQCREW</sequence>
<evidence type="ECO:0000259" key="2">
    <source>
        <dbReference type="PROSITE" id="PS50234"/>
    </source>
</evidence>
<feature type="region of interest" description="Disordered" evidence="1">
    <location>
        <begin position="428"/>
        <end position="479"/>
    </location>
</feature>
<protein>
    <recommendedName>
        <fullName evidence="2">VWFA domain-containing protein</fullName>
    </recommendedName>
</protein>
<evidence type="ECO:0000313" key="3">
    <source>
        <dbReference type="EMBL" id="PVH37776.1"/>
    </source>
</evidence>
<dbReference type="Gramene" id="PVH37776">
    <property type="protein sequence ID" value="PVH37776"/>
    <property type="gene ID" value="PAHAL_5G088100"/>
</dbReference>
<dbReference type="InterPro" id="IPR002035">
    <property type="entry name" value="VWF_A"/>
</dbReference>